<dbReference type="Pfam" id="PF02371">
    <property type="entry name" value="Transposase_20"/>
    <property type="match status" value="1"/>
</dbReference>
<organism evidence="3 4">
    <name type="scientific">Pseudoalteromonas rhizosphaerae</name>
    <dbReference type="NCBI Taxonomy" id="2518973"/>
    <lineage>
        <taxon>Bacteria</taxon>
        <taxon>Pseudomonadati</taxon>
        <taxon>Pseudomonadota</taxon>
        <taxon>Gammaproteobacteria</taxon>
        <taxon>Alteromonadales</taxon>
        <taxon>Pseudoalteromonadaceae</taxon>
        <taxon>Pseudoalteromonas</taxon>
    </lineage>
</organism>
<name>A0ABW8KXP1_9GAMM</name>
<dbReference type="EMBL" id="JBJDOT010000014">
    <property type="protein sequence ID" value="MFK3864569.1"/>
    <property type="molecule type" value="Genomic_DNA"/>
</dbReference>
<evidence type="ECO:0000256" key="1">
    <source>
        <dbReference type="SAM" id="Coils"/>
    </source>
</evidence>
<dbReference type="PANTHER" id="PTHR33055">
    <property type="entry name" value="TRANSPOSASE FOR INSERTION SEQUENCE ELEMENT IS1111A"/>
    <property type="match status" value="1"/>
</dbReference>
<evidence type="ECO:0000259" key="2">
    <source>
        <dbReference type="Pfam" id="PF02371"/>
    </source>
</evidence>
<dbReference type="InterPro" id="IPR003346">
    <property type="entry name" value="Transposase_20"/>
</dbReference>
<protein>
    <submittedName>
        <fullName evidence="3">Transposase</fullName>
    </submittedName>
</protein>
<sequence length="163" mass="18340">MSAMREHFVKQKVALGNLQRGCLLELGIPIAKSDNKLIDAVESLLEDANLNVPMAFRASLKIMNEQFKSVMKEIRELEMLIEEEIKNDDVCERPQKLEGVGPVGSMMLKVYFSCIEHFKNGREASACAGLTPVQHSSGGKEKLAQFQKNQQTKSYVARYIKVH</sequence>
<dbReference type="PANTHER" id="PTHR33055:SF3">
    <property type="entry name" value="PUTATIVE TRANSPOSASE FOR IS117-RELATED"/>
    <property type="match status" value="1"/>
</dbReference>
<gene>
    <name evidence="3" type="ORF">ACI2JU_11920</name>
</gene>
<keyword evidence="4" id="KW-1185">Reference proteome</keyword>
<evidence type="ECO:0000313" key="4">
    <source>
        <dbReference type="Proteomes" id="UP001620262"/>
    </source>
</evidence>
<accession>A0ABW8KXP1</accession>
<comment type="caution">
    <text evidence="3">The sequence shown here is derived from an EMBL/GenBank/DDBJ whole genome shotgun (WGS) entry which is preliminary data.</text>
</comment>
<feature type="coiled-coil region" evidence="1">
    <location>
        <begin position="60"/>
        <end position="87"/>
    </location>
</feature>
<dbReference type="Proteomes" id="UP001620262">
    <property type="component" value="Unassembled WGS sequence"/>
</dbReference>
<dbReference type="InterPro" id="IPR047650">
    <property type="entry name" value="Transpos_IS110"/>
</dbReference>
<feature type="domain" description="Transposase IS116/IS110/IS902 C-terminal" evidence="2">
    <location>
        <begin position="95"/>
        <end position="151"/>
    </location>
</feature>
<dbReference type="RefSeq" id="WP_404675515.1">
    <property type="nucleotide sequence ID" value="NZ_JBJDOT010000014.1"/>
</dbReference>
<evidence type="ECO:0000313" key="3">
    <source>
        <dbReference type="EMBL" id="MFK3864569.1"/>
    </source>
</evidence>
<reference evidence="3 4" key="1">
    <citation type="submission" date="2024-11" db="EMBL/GenBank/DDBJ databases">
        <title>The Natural Products Discovery Center: Release of the First 8490 Sequenced Strains for Exploring Actinobacteria Biosynthetic Diversity.</title>
        <authorList>
            <person name="Kalkreuter E."/>
            <person name="Kautsar S.A."/>
            <person name="Yang D."/>
            <person name="Bader C.D."/>
            <person name="Teijaro C.N."/>
            <person name="Fluegel L."/>
            <person name="Davis C.M."/>
            <person name="Simpson J.R."/>
            <person name="Lauterbach L."/>
            <person name="Steele A.D."/>
            <person name="Gui C."/>
            <person name="Meng S."/>
            <person name="Li G."/>
            <person name="Viehrig K."/>
            <person name="Ye F."/>
            <person name="Su P."/>
            <person name="Kiefer A.F."/>
            <person name="Nichols A."/>
            <person name="Cepeda A.J."/>
            <person name="Yan W."/>
            <person name="Fan B."/>
            <person name="Jiang Y."/>
            <person name="Adhikari A."/>
            <person name="Zheng C.-J."/>
            <person name="Schuster L."/>
            <person name="Cowan T.M."/>
            <person name="Smanski M.J."/>
            <person name="Chevrette M.G."/>
            <person name="De Carvalho L.P.S."/>
            <person name="Shen B."/>
        </authorList>
    </citation>
    <scope>NUCLEOTIDE SEQUENCE [LARGE SCALE GENOMIC DNA]</scope>
    <source>
        <strain evidence="3 4">NPDC078403</strain>
    </source>
</reference>
<proteinExistence type="predicted"/>
<keyword evidence="1" id="KW-0175">Coiled coil</keyword>